<dbReference type="EMBL" id="BOMI01000033">
    <property type="protein sequence ID" value="GID73232.1"/>
    <property type="molecule type" value="Genomic_DNA"/>
</dbReference>
<evidence type="ECO:0000313" key="1">
    <source>
        <dbReference type="EMBL" id="GID73232.1"/>
    </source>
</evidence>
<proteinExistence type="predicted"/>
<reference evidence="1 2" key="1">
    <citation type="submission" date="2021-01" db="EMBL/GenBank/DDBJ databases">
        <title>Whole genome shotgun sequence of Actinoplanes deccanensis NBRC 13994.</title>
        <authorList>
            <person name="Komaki H."/>
            <person name="Tamura T."/>
        </authorList>
    </citation>
    <scope>NUCLEOTIDE SEQUENCE [LARGE SCALE GENOMIC DNA]</scope>
    <source>
        <strain evidence="1 2">NBRC 13994</strain>
    </source>
</reference>
<name>A0ABQ3XZQ4_9ACTN</name>
<dbReference type="SUPFAM" id="SSF48452">
    <property type="entry name" value="TPR-like"/>
    <property type="match status" value="1"/>
</dbReference>
<dbReference type="Proteomes" id="UP000609879">
    <property type="component" value="Unassembled WGS sequence"/>
</dbReference>
<protein>
    <recommendedName>
        <fullName evidence="3">Tetratricopeptide repeat protein</fullName>
    </recommendedName>
</protein>
<comment type="caution">
    <text evidence="1">The sequence shown here is derived from an EMBL/GenBank/DDBJ whole genome shotgun (WGS) entry which is preliminary data.</text>
</comment>
<evidence type="ECO:0000313" key="2">
    <source>
        <dbReference type="Proteomes" id="UP000609879"/>
    </source>
</evidence>
<accession>A0ABQ3XZQ4</accession>
<keyword evidence="2" id="KW-1185">Reference proteome</keyword>
<dbReference type="Gene3D" id="1.25.40.10">
    <property type="entry name" value="Tetratricopeptide repeat domain"/>
    <property type="match status" value="1"/>
</dbReference>
<organism evidence="1 2">
    <name type="scientific">Paractinoplanes deccanensis</name>
    <dbReference type="NCBI Taxonomy" id="113561"/>
    <lineage>
        <taxon>Bacteria</taxon>
        <taxon>Bacillati</taxon>
        <taxon>Actinomycetota</taxon>
        <taxon>Actinomycetes</taxon>
        <taxon>Micromonosporales</taxon>
        <taxon>Micromonosporaceae</taxon>
        <taxon>Paractinoplanes</taxon>
    </lineage>
</organism>
<sequence>MDGQPAEALGATEEAIFLYRQLAARNPEAYVPGLADSLNSHALELVRAGRSHEALEACAEAVSLLRAAVGAEGDAHLPNLAVYLVDLARITLWSEGDVARSVEITEEAYRYLDELAARDPRCFRGLREAVRRDQFRFAYRH</sequence>
<evidence type="ECO:0008006" key="3">
    <source>
        <dbReference type="Google" id="ProtNLM"/>
    </source>
</evidence>
<dbReference type="InterPro" id="IPR011990">
    <property type="entry name" value="TPR-like_helical_dom_sf"/>
</dbReference>
<gene>
    <name evidence="1" type="ORF">Ade02nite_18730</name>
</gene>